<evidence type="ECO:0000313" key="2">
    <source>
        <dbReference type="EMBL" id="KAF4966583.1"/>
    </source>
</evidence>
<name>A0A8H4TYR0_9HYPO</name>
<organism evidence="2 3">
    <name type="scientific">Fusarium sarcochroum</name>
    <dbReference type="NCBI Taxonomy" id="1208366"/>
    <lineage>
        <taxon>Eukaryota</taxon>
        <taxon>Fungi</taxon>
        <taxon>Dikarya</taxon>
        <taxon>Ascomycota</taxon>
        <taxon>Pezizomycotina</taxon>
        <taxon>Sordariomycetes</taxon>
        <taxon>Hypocreomycetidae</taxon>
        <taxon>Hypocreales</taxon>
        <taxon>Nectriaceae</taxon>
        <taxon>Fusarium</taxon>
        <taxon>Fusarium lateritium species complex</taxon>
    </lineage>
</organism>
<evidence type="ECO:0000256" key="1">
    <source>
        <dbReference type="SAM" id="Coils"/>
    </source>
</evidence>
<reference evidence="2" key="1">
    <citation type="journal article" date="2020" name="BMC Genomics">
        <title>Correction to: Identification and distribution of gene clusters required for synthesis of sphingolipid metabolism inhibitors in diverse species of the filamentous fungus Fusarium.</title>
        <authorList>
            <person name="Kim H.S."/>
            <person name="Lohmar J.M."/>
            <person name="Busman M."/>
            <person name="Brown D.W."/>
            <person name="Naumann T.A."/>
            <person name="Divon H.H."/>
            <person name="Lysoe E."/>
            <person name="Uhlig S."/>
            <person name="Proctor R.H."/>
        </authorList>
    </citation>
    <scope>NUCLEOTIDE SEQUENCE</scope>
    <source>
        <strain evidence="2">NRRL 20472</strain>
    </source>
</reference>
<sequence>MAFNNQDLEPHEPGPLLEFRPHNGRVNCAQPRVAIPGPRTGDRAGVVCCTSLFPFQNPADKIIVDSLVAGFQLIQKNILERGEPKQKPSRKTTCGPSYYKRLRGQNGNVKHLSYAYWFYLAACWGPDHPHLRGIRKEMSNLWDVTFPTHAITYPGNMSTEKQKRLFGGFPTALYDEPKVQKGAAEKPHDTAMQVRVRELKQTIENTPIEGLAGAIGDLPIMLNKDSPVDDTSEVEELKRQLSVTRRDLKETLGQVEGLEQELTNLRMSTDMTIHQMQRDADVTKADLKVVDIRSSKVGTAEVLLSGRVDAWEEKLANMDKRVEKAMETCALVLGILSAPGGDKRKRGDEA</sequence>
<comment type="caution">
    <text evidence="2">The sequence shown here is derived from an EMBL/GenBank/DDBJ whole genome shotgun (WGS) entry which is preliminary data.</text>
</comment>
<dbReference type="EMBL" id="JABEXW010000282">
    <property type="protein sequence ID" value="KAF4966583.1"/>
    <property type="molecule type" value="Genomic_DNA"/>
</dbReference>
<proteinExistence type="predicted"/>
<feature type="coiled-coil region" evidence="1">
    <location>
        <begin position="234"/>
        <end position="268"/>
    </location>
</feature>
<dbReference type="OrthoDB" id="5059649at2759"/>
<gene>
    <name evidence="2" type="ORF">FSARC_5747</name>
</gene>
<dbReference type="AlphaFoldDB" id="A0A8H4TYR0"/>
<keyword evidence="1" id="KW-0175">Coiled coil</keyword>
<dbReference type="Proteomes" id="UP000622797">
    <property type="component" value="Unassembled WGS sequence"/>
</dbReference>
<keyword evidence="3" id="KW-1185">Reference proteome</keyword>
<protein>
    <submittedName>
        <fullName evidence="2">Uncharacterized protein</fullName>
    </submittedName>
</protein>
<accession>A0A8H4TYR0</accession>
<reference evidence="2" key="2">
    <citation type="submission" date="2020-05" db="EMBL/GenBank/DDBJ databases">
        <authorList>
            <person name="Kim H.-S."/>
            <person name="Proctor R.H."/>
            <person name="Brown D.W."/>
        </authorList>
    </citation>
    <scope>NUCLEOTIDE SEQUENCE</scope>
    <source>
        <strain evidence="2">NRRL 20472</strain>
    </source>
</reference>
<evidence type="ECO:0000313" key="3">
    <source>
        <dbReference type="Proteomes" id="UP000622797"/>
    </source>
</evidence>